<sequence>MWNEVRVAKNGEHRVREWCRSKGEGCRHSGYGETDVSFPIVSRQIAPRAPIPADRRAETARWMLISAPYPVTVLPHCRFRSRPGRFSVRTAHRAWSLTEGYFVIKDVINKELQMTRSKH</sequence>
<organism evidence="1 2">
    <name type="scientific">Cotesia glomerata</name>
    <name type="common">Lepidopteran parasitic wasp</name>
    <name type="synonym">Apanteles glomeratus</name>
    <dbReference type="NCBI Taxonomy" id="32391"/>
    <lineage>
        <taxon>Eukaryota</taxon>
        <taxon>Metazoa</taxon>
        <taxon>Ecdysozoa</taxon>
        <taxon>Arthropoda</taxon>
        <taxon>Hexapoda</taxon>
        <taxon>Insecta</taxon>
        <taxon>Pterygota</taxon>
        <taxon>Neoptera</taxon>
        <taxon>Endopterygota</taxon>
        <taxon>Hymenoptera</taxon>
        <taxon>Apocrita</taxon>
        <taxon>Ichneumonoidea</taxon>
        <taxon>Braconidae</taxon>
        <taxon>Microgastrinae</taxon>
        <taxon>Cotesia</taxon>
    </lineage>
</organism>
<dbReference type="EMBL" id="JAHXZJ010000001">
    <property type="protein sequence ID" value="KAH0567150.1"/>
    <property type="molecule type" value="Genomic_DNA"/>
</dbReference>
<proteinExistence type="predicted"/>
<comment type="caution">
    <text evidence="1">The sequence shown here is derived from an EMBL/GenBank/DDBJ whole genome shotgun (WGS) entry which is preliminary data.</text>
</comment>
<accession>A0AAV7J399</accession>
<gene>
    <name evidence="1" type="ORF">KQX54_007017</name>
</gene>
<evidence type="ECO:0000313" key="1">
    <source>
        <dbReference type="EMBL" id="KAH0567150.1"/>
    </source>
</evidence>
<name>A0AAV7J399_COTGL</name>
<evidence type="ECO:0000313" key="2">
    <source>
        <dbReference type="Proteomes" id="UP000826195"/>
    </source>
</evidence>
<protein>
    <submittedName>
        <fullName evidence="1">Uncharacterized protein</fullName>
    </submittedName>
</protein>
<dbReference type="Proteomes" id="UP000826195">
    <property type="component" value="Unassembled WGS sequence"/>
</dbReference>
<keyword evidence="2" id="KW-1185">Reference proteome</keyword>
<reference evidence="1 2" key="1">
    <citation type="journal article" date="2021" name="J. Hered.">
        <title>A chromosome-level genome assembly of the parasitoid wasp, Cotesia glomerata (Hymenoptera: Braconidae).</title>
        <authorList>
            <person name="Pinto B.J."/>
            <person name="Weis J.J."/>
            <person name="Gamble T."/>
            <person name="Ode P.J."/>
            <person name="Paul R."/>
            <person name="Zaspel J.M."/>
        </authorList>
    </citation>
    <scope>NUCLEOTIDE SEQUENCE [LARGE SCALE GENOMIC DNA]</scope>
    <source>
        <strain evidence="1">CgM1</strain>
    </source>
</reference>
<dbReference type="AlphaFoldDB" id="A0AAV7J399"/>